<name>A0A7W6IFV1_9HYPH</name>
<protein>
    <submittedName>
        <fullName evidence="3">CubicO group peptidase (Beta-lactamase class C family)</fullName>
    </submittedName>
</protein>
<evidence type="ECO:0000256" key="1">
    <source>
        <dbReference type="ARBA" id="ARBA00022801"/>
    </source>
</evidence>
<dbReference type="PANTHER" id="PTHR43283:SF11">
    <property type="entry name" value="BETA-LACTAMASE-RELATED DOMAIN-CONTAINING PROTEIN"/>
    <property type="match status" value="1"/>
</dbReference>
<dbReference type="InterPro" id="IPR012338">
    <property type="entry name" value="Beta-lactam/transpept-like"/>
</dbReference>
<dbReference type="RefSeq" id="WP_027316292.1">
    <property type="nucleotide sequence ID" value="NZ_JACIDC010000007.1"/>
</dbReference>
<sequence length="341" mass="37158">MPLESWIGQAFAPAAASIGTGNIPGAVLGLVTADGKRAVHWSGAAQIQPEHAPISRETWFDLASLTKVIFTTTRILHLVEEGKIALDDPLATVIPDLRQYDMNAAERRLTFRQCLAHQTHLPAVEPLYTYGQDPNTLRAFILQRVWQPGPPVYSDINFMLLGIAIERLTGQALIDQPLPPRFSFRPDPALCAATERCTWRGRVIRGEVHDENAFALGGASGHAGLFGTIDGVLDFAQSVLDGSALSPDSVKAIRTRESDKRTVGWEGFHPGWHGGDSCSAGTIGHTGFTGTGLWIDFERGLAWSLLTNRVHPSRHKDSGILALRRATGEQTVALFNRHARP</sequence>
<gene>
    <name evidence="3" type="ORF">GGR34_002356</name>
</gene>
<dbReference type="PANTHER" id="PTHR43283">
    <property type="entry name" value="BETA-LACTAMASE-RELATED"/>
    <property type="match status" value="1"/>
</dbReference>
<dbReference type="InterPro" id="IPR050789">
    <property type="entry name" value="Diverse_Enzym_Activities"/>
</dbReference>
<dbReference type="SUPFAM" id="SSF56601">
    <property type="entry name" value="beta-lactamase/transpeptidase-like"/>
    <property type="match status" value="1"/>
</dbReference>
<evidence type="ECO:0000259" key="2">
    <source>
        <dbReference type="Pfam" id="PF00144"/>
    </source>
</evidence>
<dbReference type="EMBL" id="JACIDC010000007">
    <property type="protein sequence ID" value="MBB4040699.1"/>
    <property type="molecule type" value="Genomic_DNA"/>
</dbReference>
<dbReference type="Proteomes" id="UP000519439">
    <property type="component" value="Unassembled WGS sequence"/>
</dbReference>
<evidence type="ECO:0000313" key="3">
    <source>
        <dbReference type="EMBL" id="MBB4040699.1"/>
    </source>
</evidence>
<dbReference type="InterPro" id="IPR001466">
    <property type="entry name" value="Beta-lactam-related"/>
</dbReference>
<keyword evidence="4" id="KW-1185">Reference proteome</keyword>
<dbReference type="Gene3D" id="3.40.710.10">
    <property type="entry name" value="DD-peptidase/beta-lactamase superfamily"/>
    <property type="match status" value="1"/>
</dbReference>
<evidence type="ECO:0000313" key="4">
    <source>
        <dbReference type="Proteomes" id="UP000519439"/>
    </source>
</evidence>
<dbReference type="Pfam" id="PF00144">
    <property type="entry name" value="Beta-lactamase"/>
    <property type="match status" value="1"/>
</dbReference>
<accession>A0A7W6IFV1</accession>
<feature type="domain" description="Beta-lactamase-related" evidence="2">
    <location>
        <begin position="20"/>
        <end position="316"/>
    </location>
</feature>
<dbReference type="AlphaFoldDB" id="A0A7W6IFV1"/>
<comment type="caution">
    <text evidence="3">The sequence shown here is derived from an EMBL/GenBank/DDBJ whole genome shotgun (WGS) entry which is preliminary data.</text>
</comment>
<proteinExistence type="predicted"/>
<reference evidence="3 4" key="1">
    <citation type="submission" date="2020-08" db="EMBL/GenBank/DDBJ databases">
        <title>Genomic Encyclopedia of Type Strains, Phase IV (KMG-IV): sequencing the most valuable type-strain genomes for metagenomic binning, comparative biology and taxonomic classification.</title>
        <authorList>
            <person name="Goeker M."/>
        </authorList>
    </citation>
    <scope>NUCLEOTIDE SEQUENCE [LARGE SCALE GENOMIC DNA]</scope>
    <source>
        <strain evidence="3 4">DSM 15743</strain>
    </source>
</reference>
<keyword evidence="1" id="KW-0378">Hydrolase</keyword>
<organism evidence="3 4">
    <name type="scientific">Microvirga flocculans</name>
    <dbReference type="NCBI Taxonomy" id="217168"/>
    <lineage>
        <taxon>Bacteria</taxon>
        <taxon>Pseudomonadati</taxon>
        <taxon>Pseudomonadota</taxon>
        <taxon>Alphaproteobacteria</taxon>
        <taxon>Hyphomicrobiales</taxon>
        <taxon>Methylobacteriaceae</taxon>
        <taxon>Microvirga</taxon>
    </lineage>
</organism>
<dbReference type="GO" id="GO:0016787">
    <property type="term" value="F:hydrolase activity"/>
    <property type="evidence" value="ECO:0007669"/>
    <property type="project" value="UniProtKB-KW"/>
</dbReference>